<dbReference type="Gene3D" id="3.30.830.10">
    <property type="entry name" value="Metalloenzyme, LuxS/M16 peptidase-like"/>
    <property type="match status" value="2"/>
</dbReference>
<dbReference type="eggNOG" id="COG0612">
    <property type="taxonomic scope" value="Bacteria"/>
</dbReference>
<dbReference type="HOGENOM" id="CLU_009902_4_2_0"/>
<dbReference type="GO" id="GO:0006508">
    <property type="term" value="P:proteolysis"/>
    <property type="evidence" value="ECO:0007669"/>
    <property type="project" value="InterPro"/>
</dbReference>
<name>D1C5Q6_SPHTD</name>
<evidence type="ECO:0000313" key="6">
    <source>
        <dbReference type="EMBL" id="ACZ39458.1"/>
    </source>
</evidence>
<reference evidence="7" key="1">
    <citation type="submission" date="2009-11" db="EMBL/GenBank/DDBJ databases">
        <title>The complete chromosome 1 of Sphaerobacter thermophilus DSM 20745.</title>
        <authorList>
            <person name="Lucas S."/>
            <person name="Copeland A."/>
            <person name="Lapidus A."/>
            <person name="Glavina del Rio T."/>
            <person name="Dalin E."/>
            <person name="Tice H."/>
            <person name="Bruce D."/>
            <person name="Goodwin L."/>
            <person name="Pitluck S."/>
            <person name="Kyrpides N."/>
            <person name="Mavromatis K."/>
            <person name="Ivanova N."/>
            <person name="Mikhailova N."/>
            <person name="LaButti K.M."/>
            <person name="Clum A."/>
            <person name="Sun H.I."/>
            <person name="Brettin T."/>
            <person name="Detter J.C."/>
            <person name="Han C."/>
            <person name="Larimer F."/>
            <person name="Land M."/>
            <person name="Hauser L."/>
            <person name="Markowitz V."/>
            <person name="Cheng J.F."/>
            <person name="Hugenholtz P."/>
            <person name="Woyke T."/>
            <person name="Wu D."/>
            <person name="Steenblock K."/>
            <person name="Schneider S."/>
            <person name="Pukall R."/>
            <person name="Goeker M."/>
            <person name="Klenk H.P."/>
            <person name="Eisen J.A."/>
        </authorList>
    </citation>
    <scope>NUCLEOTIDE SEQUENCE [LARGE SCALE GENOMIC DNA]</scope>
    <source>
        <strain evidence="7">ATCC 49802 / DSM 20745 / S 6022</strain>
    </source>
</reference>
<evidence type="ECO:0000313" key="7">
    <source>
        <dbReference type="Proteomes" id="UP000002027"/>
    </source>
</evidence>
<dbReference type="GO" id="GO:0046872">
    <property type="term" value="F:metal ion binding"/>
    <property type="evidence" value="ECO:0007669"/>
    <property type="project" value="InterPro"/>
</dbReference>
<feature type="domain" description="Peptidase M16 N-terminal" evidence="4">
    <location>
        <begin position="12"/>
        <end position="159"/>
    </location>
</feature>
<dbReference type="SUPFAM" id="SSF63411">
    <property type="entry name" value="LuxS/MPP-like metallohydrolase"/>
    <property type="match status" value="2"/>
</dbReference>
<dbReference type="Proteomes" id="UP000002027">
    <property type="component" value="Chromosome 1"/>
</dbReference>
<dbReference type="STRING" id="479434.Sthe_2028"/>
<dbReference type="PROSITE" id="PS00143">
    <property type="entry name" value="INSULINASE"/>
    <property type="match status" value="1"/>
</dbReference>
<dbReference type="PANTHER" id="PTHR11851:SF49">
    <property type="entry name" value="MITOCHONDRIAL-PROCESSING PEPTIDASE SUBUNIT ALPHA"/>
    <property type="match status" value="1"/>
</dbReference>
<dbReference type="Pfam" id="PF05193">
    <property type="entry name" value="Peptidase_M16_C"/>
    <property type="match status" value="1"/>
</dbReference>
<dbReference type="GO" id="GO:0004222">
    <property type="term" value="F:metalloendopeptidase activity"/>
    <property type="evidence" value="ECO:0007669"/>
    <property type="project" value="InterPro"/>
</dbReference>
<dbReference type="RefSeq" id="WP_012872504.1">
    <property type="nucleotide sequence ID" value="NC_013523.1"/>
</dbReference>
<dbReference type="Pfam" id="PF00675">
    <property type="entry name" value="Peptidase_M16"/>
    <property type="match status" value="1"/>
</dbReference>
<dbReference type="KEGG" id="sti:Sthe_2028"/>
<proteinExistence type="inferred from homology"/>
<dbReference type="InterPro" id="IPR011249">
    <property type="entry name" value="Metalloenz_LuxS/M16"/>
</dbReference>
<feature type="domain" description="Peptidase M16 C-terminal" evidence="5">
    <location>
        <begin position="167"/>
        <end position="340"/>
    </location>
</feature>
<dbReference type="InParanoid" id="D1C5Q6"/>
<accession>D1C5Q6</accession>
<protein>
    <submittedName>
        <fullName evidence="6">Peptidase M16 domain protein</fullName>
    </submittedName>
</protein>
<dbReference type="OrthoDB" id="9811314at2"/>
<sequence>MYQKTVLPNGVRVVTSRMDHVRSATLILYFRVGSRYESDDQAGISHFLEHMVFKGTERRPDPIMLTQEIEGVGGILNAATSRESTNYWVKVPSAHLARAFDVLADMLRHSTFDPEELEKERFVIIEEIRGIHDTPDDLIHDVIDELVWDGQSVGRPVIGSVDTVSAISREDLITYLRTQYRPDRLVIAAAGDIHHEQVVELAEQYFGDLPASDVNTFVQAEVRQQEPRVRLLTRPTEQAHLCVAVPALPYTDDRRYVQEMIDAVLSSGMSSRLFQEIRERLGLVYEVYGYFREYADVGQGVVYAGTDPARVEQTIEAILREFDKLRREPVPADELERTKELRRGRIVMGLEDSRAVAAWVGSQEAVFGEILTPEEVMARIDAVTAEQIQELATELFRPDLLNLAIVGPYEAESHFRSLLHL</sequence>
<comment type="similarity">
    <text evidence="2 3">Belongs to the peptidase M16 family.</text>
</comment>
<reference evidence="6 7" key="2">
    <citation type="journal article" date="2010" name="Stand. Genomic Sci.">
        <title>Complete genome sequence of Desulfohalobium retbaense type strain (HR(100)).</title>
        <authorList>
            <person name="Spring S."/>
            <person name="Nolan M."/>
            <person name="Lapidus A."/>
            <person name="Glavina Del Rio T."/>
            <person name="Copeland A."/>
            <person name="Tice H."/>
            <person name="Cheng J.F."/>
            <person name="Lucas S."/>
            <person name="Land M."/>
            <person name="Chen F."/>
            <person name="Bruce D."/>
            <person name="Goodwin L."/>
            <person name="Pitluck S."/>
            <person name="Ivanova N."/>
            <person name="Mavromatis K."/>
            <person name="Mikhailova N."/>
            <person name="Pati A."/>
            <person name="Chen A."/>
            <person name="Palaniappan K."/>
            <person name="Hauser L."/>
            <person name="Chang Y.J."/>
            <person name="Jeffries C.D."/>
            <person name="Munk C."/>
            <person name="Kiss H."/>
            <person name="Chain P."/>
            <person name="Han C."/>
            <person name="Brettin T."/>
            <person name="Detter J.C."/>
            <person name="Schuler E."/>
            <person name="Goker M."/>
            <person name="Rohde M."/>
            <person name="Bristow J."/>
            <person name="Eisen J.A."/>
            <person name="Markowitz V."/>
            <person name="Hugenholtz P."/>
            <person name="Kyrpides N.C."/>
            <person name="Klenk H.P."/>
        </authorList>
    </citation>
    <scope>NUCLEOTIDE SEQUENCE [LARGE SCALE GENOMIC DNA]</scope>
    <source>
        <strain evidence="7">ATCC 49802 / DSM 20745 / S 6022</strain>
    </source>
</reference>
<keyword evidence="7" id="KW-1185">Reference proteome</keyword>
<dbReference type="AlphaFoldDB" id="D1C5Q6"/>
<evidence type="ECO:0000256" key="2">
    <source>
        <dbReference type="ARBA" id="ARBA00007261"/>
    </source>
</evidence>
<evidence type="ECO:0000259" key="5">
    <source>
        <dbReference type="Pfam" id="PF05193"/>
    </source>
</evidence>
<evidence type="ECO:0000259" key="4">
    <source>
        <dbReference type="Pfam" id="PF00675"/>
    </source>
</evidence>
<dbReference type="InterPro" id="IPR050361">
    <property type="entry name" value="MPP/UQCRC_Complex"/>
</dbReference>
<dbReference type="PANTHER" id="PTHR11851">
    <property type="entry name" value="METALLOPROTEASE"/>
    <property type="match status" value="1"/>
</dbReference>
<dbReference type="InterPro" id="IPR011765">
    <property type="entry name" value="Pept_M16_N"/>
</dbReference>
<dbReference type="FunFam" id="3.30.830.10:FF:000008">
    <property type="entry name" value="Mitochondrial-processing peptidase subunit beta"/>
    <property type="match status" value="1"/>
</dbReference>
<evidence type="ECO:0000256" key="3">
    <source>
        <dbReference type="RuleBase" id="RU004447"/>
    </source>
</evidence>
<gene>
    <name evidence="6" type="ordered locus">Sthe_2028</name>
</gene>
<dbReference type="InterPro" id="IPR001431">
    <property type="entry name" value="Pept_M16_Zn_BS"/>
</dbReference>
<dbReference type="EMBL" id="CP001823">
    <property type="protein sequence ID" value="ACZ39458.1"/>
    <property type="molecule type" value="Genomic_DNA"/>
</dbReference>
<evidence type="ECO:0000256" key="1">
    <source>
        <dbReference type="ARBA" id="ARBA00001947"/>
    </source>
</evidence>
<dbReference type="FunCoup" id="D1C5Q6">
    <property type="interactions" value="459"/>
</dbReference>
<dbReference type="InterPro" id="IPR007863">
    <property type="entry name" value="Peptidase_M16_C"/>
</dbReference>
<organism evidence="6 7">
    <name type="scientific">Sphaerobacter thermophilus (strain ATCC 49802 / DSM 20745 / KCCM 41009 / NCIMB 13125 / S 6022)</name>
    <dbReference type="NCBI Taxonomy" id="479434"/>
    <lineage>
        <taxon>Bacteria</taxon>
        <taxon>Pseudomonadati</taxon>
        <taxon>Thermomicrobiota</taxon>
        <taxon>Thermomicrobia</taxon>
        <taxon>Sphaerobacterales</taxon>
        <taxon>Sphaerobacterineae</taxon>
        <taxon>Sphaerobacteraceae</taxon>
        <taxon>Sphaerobacter</taxon>
    </lineage>
</organism>
<comment type="cofactor">
    <cofactor evidence="1">
        <name>Zn(2+)</name>
        <dbReference type="ChEBI" id="CHEBI:29105"/>
    </cofactor>
</comment>